<organism evidence="1 2">
    <name type="scientific">Flavobacterium salmonis</name>
    <dbReference type="NCBI Taxonomy" id="2654844"/>
    <lineage>
        <taxon>Bacteria</taxon>
        <taxon>Pseudomonadati</taxon>
        <taxon>Bacteroidota</taxon>
        <taxon>Flavobacteriia</taxon>
        <taxon>Flavobacteriales</taxon>
        <taxon>Flavobacteriaceae</taxon>
        <taxon>Flavobacterium</taxon>
    </lineage>
</organism>
<evidence type="ECO:0000313" key="1">
    <source>
        <dbReference type="EMBL" id="CAD0001230.1"/>
    </source>
</evidence>
<evidence type="ECO:0000313" key="2">
    <source>
        <dbReference type="Proteomes" id="UP000530060"/>
    </source>
</evidence>
<dbReference type="Proteomes" id="UP000530060">
    <property type="component" value="Unassembled WGS sequence"/>
</dbReference>
<keyword evidence="2" id="KW-1185">Reference proteome</keyword>
<accession>A0A6V6YP62</accession>
<gene>
    <name evidence="1" type="ORF">FLAT13_00461</name>
</gene>
<protein>
    <submittedName>
        <fullName evidence="1">Uncharacterized protein</fullName>
    </submittedName>
</protein>
<comment type="caution">
    <text evidence="1">The sequence shown here is derived from an EMBL/GenBank/DDBJ whole genome shotgun (WGS) entry which is preliminary data.</text>
</comment>
<dbReference type="EMBL" id="CAIJDP010000053">
    <property type="protein sequence ID" value="CAD0001230.1"/>
    <property type="molecule type" value="Genomic_DNA"/>
</dbReference>
<reference evidence="1 2" key="1">
    <citation type="submission" date="2020-06" db="EMBL/GenBank/DDBJ databases">
        <authorList>
            <person name="Criscuolo A."/>
        </authorList>
    </citation>
    <scope>NUCLEOTIDE SEQUENCE [LARGE SCALE GENOMIC DNA]</scope>
    <source>
        <strain evidence="2">CIP 111411</strain>
    </source>
</reference>
<name>A0A6V6YP62_9FLAO</name>
<dbReference type="AlphaFoldDB" id="A0A6V6YP62"/>
<sequence>MVPGVVGAVVGVILPVVDAELVPQPLVAVTETVPTPDPIVIVAEVVLPPAVTDHPVPVTDQV</sequence>
<proteinExistence type="predicted"/>